<dbReference type="OrthoDB" id="1391086at2"/>
<reference evidence="3 4" key="1">
    <citation type="journal article" date="2013" name="Genome Announc.">
        <title>Draft Genome Sequence of Winogradskyella psychrotolerans RS-3T, Isolated from the Marine Transect of Kongsfjorden, Ny-Alesund, Svalbard, Arctic Ocean.</title>
        <authorList>
            <person name="Kumar Pinnaka A."/>
            <person name="Ara S."/>
            <person name="Singh A."/>
            <person name="Shivaji S."/>
        </authorList>
    </citation>
    <scope>NUCLEOTIDE SEQUENCE [LARGE SCALE GENOMIC DNA]</scope>
    <source>
        <strain evidence="3 4">RS-3</strain>
    </source>
</reference>
<protein>
    <submittedName>
        <fullName evidence="3">Putative internalin</fullName>
    </submittedName>
</protein>
<dbReference type="eggNOG" id="COG1361">
    <property type="taxonomic scope" value="Bacteria"/>
</dbReference>
<dbReference type="eggNOG" id="COG3291">
    <property type="taxonomic scope" value="Bacteria"/>
</dbReference>
<comment type="caution">
    <text evidence="3">The sequence shown here is derived from an EMBL/GenBank/DDBJ whole genome shotgun (WGS) entry which is preliminary data.</text>
</comment>
<dbReference type="Pfam" id="PF20009">
    <property type="entry name" value="GEVED"/>
    <property type="match status" value="1"/>
</dbReference>
<dbReference type="InterPro" id="IPR011658">
    <property type="entry name" value="PA14_dom"/>
</dbReference>
<dbReference type="eggNOG" id="COG1404">
    <property type="taxonomic scope" value="Bacteria"/>
</dbReference>
<feature type="domain" description="PA14" evidence="2">
    <location>
        <begin position="638"/>
        <end position="781"/>
    </location>
</feature>
<dbReference type="InterPro" id="IPR045474">
    <property type="entry name" value="GEVED"/>
</dbReference>
<dbReference type="SUPFAM" id="SSF56988">
    <property type="entry name" value="Anthrax protective antigen"/>
    <property type="match status" value="2"/>
</dbReference>
<evidence type="ECO:0000313" key="4">
    <source>
        <dbReference type="Proteomes" id="UP000014962"/>
    </source>
</evidence>
<dbReference type="eggNOG" id="COG1524">
    <property type="taxonomic scope" value="Bacteria"/>
</dbReference>
<dbReference type="STRING" id="641526.ADIWIN_3851"/>
<dbReference type="Proteomes" id="UP000014962">
    <property type="component" value="Unassembled WGS sequence"/>
</dbReference>
<feature type="compositionally biased region" description="Low complexity" evidence="1">
    <location>
        <begin position="401"/>
        <end position="416"/>
    </location>
</feature>
<dbReference type="Pfam" id="PF07691">
    <property type="entry name" value="PA14"/>
    <property type="match status" value="2"/>
</dbReference>
<dbReference type="AlphaFoldDB" id="S7X1H5"/>
<dbReference type="PATRIC" id="fig|641526.4.peg.3822"/>
<dbReference type="EMBL" id="ATMR01000206">
    <property type="protein sequence ID" value="EPR69988.1"/>
    <property type="molecule type" value="Genomic_DNA"/>
</dbReference>
<name>S7X1H5_9FLAO</name>
<organism evidence="3 4">
    <name type="scientific">Winogradskyella psychrotolerans RS-3</name>
    <dbReference type="NCBI Taxonomy" id="641526"/>
    <lineage>
        <taxon>Bacteria</taxon>
        <taxon>Pseudomonadati</taxon>
        <taxon>Bacteroidota</taxon>
        <taxon>Flavobacteriia</taxon>
        <taxon>Flavobacteriales</taxon>
        <taxon>Flavobacteriaceae</taxon>
        <taxon>Winogradskyella</taxon>
    </lineage>
</organism>
<proteinExistence type="predicted"/>
<dbReference type="InterPro" id="IPR037524">
    <property type="entry name" value="PA14/GLEYA"/>
</dbReference>
<gene>
    <name evidence="3" type="ORF">ADIWIN_3851</name>
</gene>
<evidence type="ECO:0000256" key="1">
    <source>
        <dbReference type="SAM" id="MobiDB-lite"/>
    </source>
</evidence>
<dbReference type="PROSITE" id="PS51820">
    <property type="entry name" value="PA14"/>
    <property type="match status" value="2"/>
</dbReference>
<accession>S7X1H5</accession>
<feature type="domain" description="PA14" evidence="2">
    <location>
        <begin position="211"/>
        <end position="354"/>
    </location>
</feature>
<evidence type="ECO:0000313" key="3">
    <source>
        <dbReference type="EMBL" id="EPR69988.1"/>
    </source>
</evidence>
<dbReference type="GO" id="GO:0005509">
    <property type="term" value="F:calcium ion binding"/>
    <property type="evidence" value="ECO:0007669"/>
    <property type="project" value="InterPro"/>
</dbReference>
<feature type="region of interest" description="Disordered" evidence="1">
    <location>
        <begin position="382"/>
        <end position="429"/>
    </location>
</feature>
<dbReference type="SMART" id="SM00758">
    <property type="entry name" value="PA14"/>
    <property type="match status" value="2"/>
</dbReference>
<dbReference type="RefSeq" id="WP_020897994.1">
    <property type="nucleotide sequence ID" value="NZ_ATMR01000206.1"/>
</dbReference>
<dbReference type="InterPro" id="IPR028974">
    <property type="entry name" value="TSP_type-3_rpt"/>
</dbReference>
<sequence>MEIKNNFKLLAIIIFISFKGFAQYCEPANIGTYNINYISNVHFGSIDKSTSENTGDFNDYTLESTDILVGDVLSGSVTVVVNSWNTTVSNQITVWIDFNQNGSFEDAGESFVQSFSGIGGAINVPISITIPPDAQEGATIMRVGSRDISDNENYTSCNYGWKAGEIEDYSINIGGLFNTSDRYGYRTADNVDIDSDNDGILDINEGGVCDLISQSLSYEFYDINVSPSVDGIPTTGATATGSVSEIDVDALWTMITPGDHDNFAIRYQGFIKINTTETYTFYTSSDDGSKLFIDGNEVVDNDGLHNTLETSGTIALNQGIYPITILFFERTGGETLSMSYSSATISKTLIPFSVLSENTCTDTDYDGIPDYLDLDSDNDGIYDVDEAGNGSLDTNNDGVIDSNDASFNDNNNNGSDDTAEATTPIDTSGDGHFDFQNTDSDGDGCNDVIEAGHADSDADGQVDGTGISASGLVTGTSTAYTGAIASVTTATEATVDATALVDQLVVIGGSTSFTITNATATSTTTFTTGGVPDYSGSSTDVSTALGYQWQLNGTDLTNGGIYTGATSANLNISDVTGLDGSVYTLVITHAANLCIQIENSATLNLDSDMDGDGIGDTTDLDSDNDGILNVNEGSVCDEINHILSYEFYDINVSPSVDNIPTTGATATGSVSEIDVDALWGMITPGDHDTFAIRYTGFITINTAETYRFYTSSDDGSKLFIDGNEIVDNDGDHATQERSGTIALTPGIYPITILFYERGGLESLSVSYSSPTISKKLIPFSVLSDNICTDTDNDGIQDYLDIDSDNDGIPDNVEAQSTGGYISPSGSGATMVDLNNDGVDDNYGSGLASLEDTDGDTIPDYIDSDSDNDGTPDIQENGMANTLSGNDADGDGLDDSFETTNINDAVLDINEDIDNPLDLSVLPDTDGDLSLGGDLDYRDDIDVYFLQEQSILMV</sequence>
<keyword evidence="4" id="KW-1185">Reference proteome</keyword>
<dbReference type="Gene3D" id="4.10.1080.10">
    <property type="entry name" value="TSP type-3 repeat"/>
    <property type="match status" value="1"/>
</dbReference>
<dbReference type="Gene3D" id="3.90.182.10">
    <property type="entry name" value="Toxin - Anthrax Protective Antigen,domain 1"/>
    <property type="match status" value="2"/>
</dbReference>
<feature type="region of interest" description="Disordered" evidence="1">
    <location>
        <begin position="865"/>
        <end position="892"/>
    </location>
</feature>
<evidence type="ECO:0000259" key="2">
    <source>
        <dbReference type="PROSITE" id="PS51820"/>
    </source>
</evidence>